<dbReference type="Pfam" id="PF04082">
    <property type="entry name" value="Fungal_trans"/>
    <property type="match status" value="1"/>
</dbReference>
<evidence type="ECO:0000256" key="5">
    <source>
        <dbReference type="ARBA" id="ARBA00023242"/>
    </source>
</evidence>
<evidence type="ECO:0000256" key="4">
    <source>
        <dbReference type="ARBA" id="ARBA00023163"/>
    </source>
</evidence>
<comment type="caution">
    <text evidence="8">The sequence shown here is derived from an EMBL/GenBank/DDBJ whole genome shotgun (WGS) entry which is preliminary data.</text>
</comment>
<dbReference type="InterPro" id="IPR007219">
    <property type="entry name" value="XnlR_reg_dom"/>
</dbReference>
<organism evidence="8 9">
    <name type="scientific">Aspergillus keveii</name>
    <dbReference type="NCBI Taxonomy" id="714993"/>
    <lineage>
        <taxon>Eukaryota</taxon>
        <taxon>Fungi</taxon>
        <taxon>Dikarya</taxon>
        <taxon>Ascomycota</taxon>
        <taxon>Pezizomycotina</taxon>
        <taxon>Eurotiomycetes</taxon>
        <taxon>Eurotiomycetidae</taxon>
        <taxon>Eurotiales</taxon>
        <taxon>Aspergillaceae</taxon>
        <taxon>Aspergillus</taxon>
        <taxon>Aspergillus subgen. Nidulantes</taxon>
    </lineage>
</organism>
<keyword evidence="3" id="KW-0805">Transcription regulation</keyword>
<dbReference type="PANTHER" id="PTHR47660:SF2">
    <property type="entry name" value="TRANSCRIPTION FACTOR WITH C2H2 AND ZN(2)-CYS(6) DNA BINDING DOMAIN (EUROFUNG)"/>
    <property type="match status" value="1"/>
</dbReference>
<dbReference type="CDD" id="cd12148">
    <property type="entry name" value="fungal_TF_MHR"/>
    <property type="match status" value="1"/>
</dbReference>
<evidence type="ECO:0000256" key="6">
    <source>
        <dbReference type="SAM" id="MobiDB-lite"/>
    </source>
</evidence>
<keyword evidence="5" id="KW-0539">Nucleus</keyword>
<keyword evidence="1" id="KW-0479">Metal-binding</keyword>
<dbReference type="EMBL" id="JBFTWV010000170">
    <property type="protein sequence ID" value="KAL2784702.1"/>
    <property type="molecule type" value="Genomic_DNA"/>
</dbReference>
<keyword evidence="2" id="KW-0862">Zinc</keyword>
<name>A0ABR4FN64_9EURO</name>
<dbReference type="PANTHER" id="PTHR47660">
    <property type="entry name" value="TRANSCRIPTION FACTOR WITH C2H2 AND ZN(2)-CYS(6) DNA BINDING DOMAIN (EUROFUNG)-RELATED-RELATED"/>
    <property type="match status" value="1"/>
</dbReference>
<dbReference type="Proteomes" id="UP001610563">
    <property type="component" value="Unassembled WGS sequence"/>
</dbReference>
<sequence length="738" mass="81572">MPSGLDNAFDEQLLREMHEPFLFGSHFDHDLMSILLDSASEASELINPQPFLSAAEGATPLDRDQADGSSYTRRSAGLPSSPPNEISEEDKWPYRWDPGSCAITVAKRIHLSDTQLQASSQGPQFQISEQRHARLKHYLLEPRRRGMGLHELDFPNLATTNALICIFFTQFEHQMPVIHRPTLRSADDLPDSLLAVIVAIGATYSRAKHTCRFAIVLIDMARLSAQISLELNNRLMRDPMFVYSLTLICYAGLWCGNKRLFELSENLRGTVVTYARHAQRSEYALAREEAKRHGTDTERQWHRWIQRESKKRLSWCIYNLDCMFPYLLYLPASLSMAEFTSIECPCDEEFWHATSAYGWKSLLGSASAPPGRTFVSVVSPFLGPIPSPVGGQRGSASSVPGLNSWTRHLVLVTILVQVFELSQQINMVSKATRDPNIWQNGETAQTSPGSPEDSMALDQNVQPRYAYLVTRCSSQRESRYHFSPSNQQVLKSLSQRRFVVEKMLCTWEASFAALPAVDISVYKTSGHFHDTALTLLKLGRLSLHVPLSDLQNALGKADVAGIAPAMESMRQLLQRHSEETAGIFVGCLRTIDDLQVKPGHSGPTNASSSATLVTAESTREPVEIITCFLSQVLVWMLAHCADSTHSQLLLKHMHEAEVSGGGFVTVVEAALKESTTRANISTDGGECVASAHANTVLFAAADGLSEMGPWAASLNLALLLWHRGRVAPALVSGGQAES</sequence>
<feature type="region of interest" description="Disordered" evidence="6">
    <location>
        <begin position="53"/>
        <end position="91"/>
    </location>
</feature>
<evidence type="ECO:0000313" key="9">
    <source>
        <dbReference type="Proteomes" id="UP001610563"/>
    </source>
</evidence>
<feature type="domain" description="Xylanolytic transcriptional activator regulatory" evidence="7">
    <location>
        <begin position="166"/>
        <end position="363"/>
    </location>
</feature>
<evidence type="ECO:0000256" key="2">
    <source>
        <dbReference type="ARBA" id="ARBA00022833"/>
    </source>
</evidence>
<evidence type="ECO:0000256" key="3">
    <source>
        <dbReference type="ARBA" id="ARBA00023015"/>
    </source>
</evidence>
<reference evidence="8 9" key="1">
    <citation type="submission" date="2024-07" db="EMBL/GenBank/DDBJ databases">
        <title>Section-level genome sequencing and comparative genomics of Aspergillus sections Usti and Cavernicolus.</title>
        <authorList>
            <consortium name="Lawrence Berkeley National Laboratory"/>
            <person name="Nybo J.L."/>
            <person name="Vesth T.C."/>
            <person name="Theobald S."/>
            <person name="Frisvad J.C."/>
            <person name="Larsen T.O."/>
            <person name="Kjaerboelling I."/>
            <person name="Rothschild-Mancinelli K."/>
            <person name="Lyhne E.K."/>
            <person name="Kogle M.E."/>
            <person name="Barry K."/>
            <person name="Clum A."/>
            <person name="Na H."/>
            <person name="Ledsgaard L."/>
            <person name="Lin J."/>
            <person name="Lipzen A."/>
            <person name="Kuo A."/>
            <person name="Riley R."/>
            <person name="Mondo S."/>
            <person name="Labutti K."/>
            <person name="Haridas S."/>
            <person name="Pangalinan J."/>
            <person name="Salamov A.A."/>
            <person name="Simmons B.A."/>
            <person name="Magnuson J.K."/>
            <person name="Chen J."/>
            <person name="Drula E."/>
            <person name="Henrissat B."/>
            <person name="Wiebenga A."/>
            <person name="Lubbers R.J."/>
            <person name="Gomes A.C."/>
            <person name="Makela M.R."/>
            <person name="Stajich J."/>
            <person name="Grigoriev I.V."/>
            <person name="Mortensen U.H."/>
            <person name="De Vries R.P."/>
            <person name="Baker S.E."/>
            <person name="Andersen M.R."/>
        </authorList>
    </citation>
    <scope>NUCLEOTIDE SEQUENCE [LARGE SCALE GENOMIC DNA]</scope>
    <source>
        <strain evidence="8 9">CBS 209.92</strain>
    </source>
</reference>
<accession>A0ABR4FN64</accession>
<evidence type="ECO:0000313" key="8">
    <source>
        <dbReference type="EMBL" id="KAL2784702.1"/>
    </source>
</evidence>
<protein>
    <submittedName>
        <fullName evidence="8">Fungal-specific transcription factor domain-containing protein</fullName>
    </submittedName>
</protein>
<evidence type="ECO:0000256" key="1">
    <source>
        <dbReference type="ARBA" id="ARBA00022723"/>
    </source>
</evidence>
<evidence type="ECO:0000259" key="7">
    <source>
        <dbReference type="Pfam" id="PF04082"/>
    </source>
</evidence>
<keyword evidence="4" id="KW-0804">Transcription</keyword>
<gene>
    <name evidence="8" type="ORF">BJX66DRAFT_343788</name>
</gene>
<keyword evidence="9" id="KW-1185">Reference proteome</keyword>
<proteinExistence type="predicted"/>